<dbReference type="Proteomes" id="UP000317078">
    <property type="component" value="Unassembled WGS sequence"/>
</dbReference>
<keyword evidence="2" id="KW-1185">Reference proteome</keyword>
<name>A0A502FWA5_9PROT</name>
<comment type="caution">
    <text evidence="1">The sequence shown here is derived from an EMBL/GenBank/DDBJ whole genome shotgun (WGS) entry which is preliminary data.</text>
</comment>
<proteinExistence type="predicted"/>
<reference evidence="1 2" key="1">
    <citation type="journal article" date="2019" name="Environ. Microbiol.">
        <title>Species interactions and distinct microbial communities in high Arctic permafrost affected cryosols are associated with the CH4 and CO2 gas fluxes.</title>
        <authorList>
            <person name="Altshuler I."/>
            <person name="Hamel J."/>
            <person name="Turney S."/>
            <person name="Magnuson E."/>
            <person name="Levesque R."/>
            <person name="Greer C."/>
            <person name="Whyte L.G."/>
        </authorList>
    </citation>
    <scope>NUCLEOTIDE SEQUENCE [LARGE SCALE GENOMIC DNA]</scope>
    <source>
        <strain evidence="1 2">S9.3B</strain>
    </source>
</reference>
<sequence length="1287" mass="139378">MRLITASHITTWAEHEKRDCQGTLPLLMRRLVLATAASVSTIDFPGGDGVSDEGWDGRLVCVSNSPHLPDGASGWEMGTDRSASGKAEDDYVKRSGSPLDLDPAVATYVFVTPRSWPKRHAWVREKRAEGRWKDVWVVAAGEIEQWLEGAPAVALWLARHLRIAPSAAFDGLEGWWASWAARTRPATTADMLLGGRGWEVATVRAWIEGAAGLLEVQGDVPDEAIAFLLAASTQWPDAARDRLLARCVVATTEEAFRAAADWGQPLVIAAIADAALSDAGLALSRGHHVYLGVGRDLARRGAGVMRLPRLDRFALRKALLHAGIRPEDAGGVAEGCGRSIAVLRRRRSVTASVRRPPWASGRRGRALVPALLAGAWSDIVRWTELGPLTTAPTSLLDRAVLSGLAGGADYADVVAPMTPAVSSDDAPLRRAGDVWRLTSPLDAWYLLGEHVGQDDLVAMGRAAAAVFIERDPRYDLPEDRQWMASVFGKDRPHSDWLRQGLATSLAVVAHHGDGIGLTAPDGTCGRSIEFVVERVFAGFAAWQDMASIDGVVPLLAEAAPEAVLSALETFVVEHPDETRSLLSDGGGNAVTGHCRHAGALWALERLAWHPAYLERCLVLLARLDVLDPGGRWGNRPFASLAGILLRPSDPHTYADPAACLLAVEAVIREAPGTAWRLFLRSAEGVGFRTLHDPPVYLPAKPERWMSWTGEDRAGFQEALRSRLRDLVETGGVDRVLEILPRLEFLPGEIQHAVVTRLGLPDPTMAALHRVATWNAVRGALHRLRSRRGGRPLAEGVEAALESLHDRLAPSDPFGRVEWLFQKGQPQLAESRAPDWREYERTVQARRSDAARSLLASMEASALTTWASALPAAAAFGAALADATDVAQDAALTDAMLALPTADLGGVPPLLDGYARRKYADLGSAWLDRWVAVALARALPAPALAALHCVLPETADTWRRLEAFGPEVENLYWRWAWAIPEAGAVAADHAHALERLLEVGRASTALMLVTRPDAPNLPGPLLVRLAKRLVNEVNDAGADAFLNLQWEVEQLFRQIDRAPGVDGDAVMALEWAYLELLVGTERGPRLLHAGLAANPSVFVSLIRIQFLRRDRAVEPDLGAATLEVRAARARQADELLSCWMSPLPGQASGDINAAALKEWVVEARRLCAEADRAAVGDLTIGRLLAQSPDDPGDGAWPHRAVRQVLGAMRAEDLDRGFHTGVMNGRGATSRGLLDGGALERAEAARYTEWAAMMRRDFPHAARLLRGIAEDYLGQAIRQDEQAAKNDLE</sequence>
<evidence type="ECO:0000313" key="1">
    <source>
        <dbReference type="EMBL" id="TPG53650.1"/>
    </source>
</evidence>
<organism evidence="1 2">
    <name type="scientific">Muricoccus nepalensis</name>
    <dbReference type="NCBI Taxonomy" id="1854500"/>
    <lineage>
        <taxon>Bacteria</taxon>
        <taxon>Pseudomonadati</taxon>
        <taxon>Pseudomonadota</taxon>
        <taxon>Alphaproteobacteria</taxon>
        <taxon>Acetobacterales</taxon>
        <taxon>Roseomonadaceae</taxon>
        <taxon>Muricoccus</taxon>
    </lineage>
</organism>
<dbReference type="OrthoDB" id="9796370at2"/>
<protein>
    <submittedName>
        <fullName evidence="1">Uncharacterized protein</fullName>
    </submittedName>
</protein>
<gene>
    <name evidence="1" type="ORF">EAH89_15700</name>
</gene>
<dbReference type="RefSeq" id="WP_140884652.1">
    <property type="nucleotide sequence ID" value="NZ_RCZP01000015.1"/>
</dbReference>
<dbReference type="EMBL" id="RCZP01000015">
    <property type="protein sequence ID" value="TPG53650.1"/>
    <property type="molecule type" value="Genomic_DNA"/>
</dbReference>
<evidence type="ECO:0000313" key="2">
    <source>
        <dbReference type="Proteomes" id="UP000317078"/>
    </source>
</evidence>
<accession>A0A502FWA5</accession>